<dbReference type="Gene3D" id="3.30.300.160">
    <property type="entry name" value="Type II secretion system, protein E, N-terminal domain"/>
    <property type="match status" value="1"/>
</dbReference>
<gene>
    <name evidence="5" type="ORF">FPL22_01275</name>
</gene>
<dbReference type="InterPro" id="IPR037257">
    <property type="entry name" value="T2SS_E_N_sf"/>
</dbReference>
<dbReference type="EMBL" id="VMBG01000001">
    <property type="protein sequence ID" value="TSJ77971.1"/>
    <property type="molecule type" value="Genomic_DNA"/>
</dbReference>
<evidence type="ECO:0000256" key="2">
    <source>
        <dbReference type="ARBA" id="ARBA00022741"/>
    </source>
</evidence>
<keyword evidence="6" id="KW-1185">Reference proteome</keyword>
<dbReference type="AlphaFoldDB" id="A0A556QMT9"/>
<name>A0A556QMT9_9BACT</name>
<dbReference type="Pfam" id="PF05157">
    <property type="entry name" value="MshEN"/>
    <property type="match status" value="1"/>
</dbReference>
<dbReference type="Proteomes" id="UP000315648">
    <property type="component" value="Unassembled WGS sequence"/>
</dbReference>
<dbReference type="InterPro" id="IPR003593">
    <property type="entry name" value="AAA+_ATPase"/>
</dbReference>
<dbReference type="Gene3D" id="3.30.450.90">
    <property type="match status" value="1"/>
</dbReference>
<dbReference type="GO" id="GO:0016887">
    <property type="term" value="F:ATP hydrolysis activity"/>
    <property type="evidence" value="ECO:0007669"/>
    <property type="project" value="TreeGrafter"/>
</dbReference>
<dbReference type="InterPro" id="IPR007831">
    <property type="entry name" value="T2SS_GspE_N"/>
</dbReference>
<dbReference type="SUPFAM" id="SSF160246">
    <property type="entry name" value="EspE N-terminal domain-like"/>
    <property type="match status" value="1"/>
</dbReference>
<evidence type="ECO:0000256" key="1">
    <source>
        <dbReference type="ARBA" id="ARBA00006611"/>
    </source>
</evidence>
<dbReference type="GO" id="GO:0005524">
    <property type="term" value="F:ATP binding"/>
    <property type="evidence" value="ECO:0007669"/>
    <property type="project" value="UniProtKB-KW"/>
</dbReference>
<dbReference type="InterPro" id="IPR001482">
    <property type="entry name" value="T2SS/T4SS_dom"/>
</dbReference>
<dbReference type="SMART" id="SM00382">
    <property type="entry name" value="AAA"/>
    <property type="match status" value="1"/>
</dbReference>
<comment type="similarity">
    <text evidence="1">Belongs to the GSP E family.</text>
</comment>
<evidence type="ECO:0000313" key="5">
    <source>
        <dbReference type="EMBL" id="TSJ77971.1"/>
    </source>
</evidence>
<dbReference type="OrthoDB" id="9773102at2"/>
<dbReference type="CDD" id="cd01129">
    <property type="entry name" value="PulE-GspE-like"/>
    <property type="match status" value="1"/>
</dbReference>
<dbReference type="GO" id="GO:0005886">
    <property type="term" value="C:plasma membrane"/>
    <property type="evidence" value="ECO:0007669"/>
    <property type="project" value="TreeGrafter"/>
</dbReference>
<dbReference type="FunFam" id="3.30.450.90:FF:000001">
    <property type="entry name" value="Type II secretion system ATPase GspE"/>
    <property type="match status" value="1"/>
</dbReference>
<sequence length="576" mass="62825">MTSADDFVIQLALDKGVLTQAQIDEANQRIAAHTDLTTAPPKLFDILIASKLVEARQLSKLLADEFGMPMVDLAALRVPSAEAMALVPRALAVRYTVFPISKDGGSLQLAISDPLDVDAIDSLGHMLKLNIEPSVAPASEIKHVIERFYGKDADELDAMLGEFSVTGAEAAGVTTVAVDGMPSVEEGDAPIIKLVHQIILEAIQRRASDIHLEPLEKRFRVRYRIDGVLLEIENPPKRLQLSMISRLKIMANISIAEKRIPQDGRIQINMTGKQIDLRVSSLPTAHGESIVMRILDKDGLQLGLPELGFFSDDQAIVERLIALPDGIMLVTGPTGSGKTTTLYSCLHFINKSDRKIITVEDPVEYVLAGINQVPVRHDVGMTFASALRAMLRQAPNIVMVGEIRDLETAEIAINASLTGHMVFSTLHTNDAPGAITRLIDIGVKPFLVSTSLRAAVAQRLTRKICKQCKKPYTPDSNELRSLNITPQQAATATFMQGEGCQNCNGTGYRGRAGIFEMFVVNEEIQRMIYDNVGTAKLRDKARSLGMRTMREDGVRKVLSGMTTIDEVVSITVGDAS</sequence>
<dbReference type="SUPFAM" id="SSF52540">
    <property type="entry name" value="P-loop containing nucleoside triphosphate hydrolases"/>
    <property type="match status" value="1"/>
</dbReference>
<feature type="domain" description="AAA+ ATPase" evidence="4">
    <location>
        <begin position="324"/>
        <end position="446"/>
    </location>
</feature>
<evidence type="ECO:0000256" key="3">
    <source>
        <dbReference type="ARBA" id="ARBA00022840"/>
    </source>
</evidence>
<keyword evidence="3" id="KW-0067">ATP-binding</keyword>
<dbReference type="FunFam" id="3.40.50.300:FF:000398">
    <property type="entry name" value="Type IV pilus assembly ATPase PilB"/>
    <property type="match status" value="1"/>
</dbReference>
<evidence type="ECO:0000313" key="6">
    <source>
        <dbReference type="Proteomes" id="UP000315648"/>
    </source>
</evidence>
<dbReference type="PANTHER" id="PTHR30258">
    <property type="entry name" value="TYPE II SECRETION SYSTEM PROTEIN GSPE-RELATED"/>
    <property type="match status" value="1"/>
</dbReference>
<proteinExistence type="inferred from homology"/>
<accession>A0A556QMT9</accession>
<dbReference type="Pfam" id="PF00437">
    <property type="entry name" value="T2SSE"/>
    <property type="match status" value="1"/>
</dbReference>
<evidence type="ECO:0000259" key="4">
    <source>
        <dbReference type="SMART" id="SM00382"/>
    </source>
</evidence>
<dbReference type="RefSeq" id="WP_144228312.1">
    <property type="nucleotide sequence ID" value="NZ_CBCRVV010000001.1"/>
</dbReference>
<organism evidence="5 6">
    <name type="scientific">Rariglobus hedericola</name>
    <dbReference type="NCBI Taxonomy" id="2597822"/>
    <lineage>
        <taxon>Bacteria</taxon>
        <taxon>Pseudomonadati</taxon>
        <taxon>Verrucomicrobiota</taxon>
        <taxon>Opitutia</taxon>
        <taxon>Opitutales</taxon>
        <taxon>Opitutaceae</taxon>
        <taxon>Rariglobus</taxon>
    </lineage>
</organism>
<protein>
    <submittedName>
        <fullName evidence="5">Type II/IV secretion system protein</fullName>
    </submittedName>
</protein>
<dbReference type="PANTHER" id="PTHR30258:SF1">
    <property type="entry name" value="PROTEIN TRANSPORT PROTEIN HOFB HOMOLOG"/>
    <property type="match status" value="1"/>
</dbReference>
<dbReference type="InterPro" id="IPR027417">
    <property type="entry name" value="P-loop_NTPase"/>
</dbReference>
<keyword evidence="2" id="KW-0547">Nucleotide-binding</keyword>
<comment type="caution">
    <text evidence="5">The sequence shown here is derived from an EMBL/GenBank/DDBJ whole genome shotgun (WGS) entry which is preliminary data.</text>
</comment>
<dbReference type="Gene3D" id="3.40.50.300">
    <property type="entry name" value="P-loop containing nucleotide triphosphate hydrolases"/>
    <property type="match status" value="1"/>
</dbReference>
<reference evidence="5 6" key="1">
    <citation type="submission" date="2019-07" db="EMBL/GenBank/DDBJ databases">
        <title>Description of 53C-WASEF.</title>
        <authorList>
            <person name="Pitt A."/>
            <person name="Hahn M.W."/>
        </authorList>
    </citation>
    <scope>NUCLEOTIDE SEQUENCE [LARGE SCALE GENOMIC DNA]</scope>
    <source>
        <strain evidence="5 6">53C-WASEF</strain>
    </source>
</reference>